<evidence type="ECO:0000313" key="2">
    <source>
        <dbReference type="EMBL" id="CAB4200341.1"/>
    </source>
</evidence>
<evidence type="ECO:0000313" key="1">
    <source>
        <dbReference type="EMBL" id="CAB4171905.1"/>
    </source>
</evidence>
<gene>
    <name evidence="2" type="ORF">UFOVP1345_37</name>
    <name evidence="3" type="ORF">UFOVP1542_37</name>
    <name evidence="1" type="ORF">UFOVP920_37</name>
</gene>
<accession>A0A6J7XFK2</accession>
<dbReference type="EMBL" id="LR797298">
    <property type="protein sequence ID" value="CAB4200341.1"/>
    <property type="molecule type" value="Genomic_DNA"/>
</dbReference>
<evidence type="ECO:0008006" key="4">
    <source>
        <dbReference type="Google" id="ProtNLM"/>
    </source>
</evidence>
<reference evidence="3" key="1">
    <citation type="submission" date="2020-05" db="EMBL/GenBank/DDBJ databases">
        <authorList>
            <person name="Chiriac C."/>
            <person name="Salcher M."/>
            <person name="Ghai R."/>
            <person name="Kavagutti S V."/>
        </authorList>
    </citation>
    <scope>NUCLEOTIDE SEQUENCE</scope>
</reference>
<dbReference type="InterPro" id="IPR029044">
    <property type="entry name" value="Nucleotide-diphossugar_trans"/>
</dbReference>
<name>A0A6J7XFK2_9CAUD</name>
<proteinExistence type="predicted"/>
<sequence length="228" mass="25262">MKVVFCIPTLTKPYQVCTDALAASAPLLTAAGWDHGVVFEVGCPYISHARATLLRKALDAKADAIVFIDHDLSWEPQDLLTLIETKGDVVAGVYRFKKDEEEYMGSVLTDAGGTPLPRRDDGALQGFSAPAGFLKITTKAVNDIIRAYPELVYGELHTPCVDLFNHGAHNNTWYGEDYAFCRRWLQRGGELFIVPNLNLNHHTTESVYAGNFHMYLRRQPGGDLCTST</sequence>
<dbReference type="EMBL" id="LR796879">
    <property type="protein sequence ID" value="CAB4171905.1"/>
    <property type="molecule type" value="Genomic_DNA"/>
</dbReference>
<dbReference type="SUPFAM" id="SSF53448">
    <property type="entry name" value="Nucleotide-diphospho-sugar transferases"/>
    <property type="match status" value="1"/>
</dbReference>
<organism evidence="3">
    <name type="scientific">uncultured Caudovirales phage</name>
    <dbReference type="NCBI Taxonomy" id="2100421"/>
    <lineage>
        <taxon>Viruses</taxon>
        <taxon>Duplodnaviria</taxon>
        <taxon>Heunggongvirae</taxon>
        <taxon>Uroviricota</taxon>
        <taxon>Caudoviricetes</taxon>
        <taxon>Peduoviridae</taxon>
        <taxon>Maltschvirus</taxon>
        <taxon>Maltschvirus maltsch</taxon>
    </lineage>
</organism>
<dbReference type="Gene3D" id="3.90.550.10">
    <property type="entry name" value="Spore Coat Polysaccharide Biosynthesis Protein SpsA, Chain A"/>
    <property type="match status" value="1"/>
</dbReference>
<evidence type="ECO:0000313" key="3">
    <source>
        <dbReference type="EMBL" id="CAB5228836.1"/>
    </source>
</evidence>
<protein>
    <recommendedName>
        <fullName evidence="4">Glyco_tranf_GTA_type domain containing protein</fullName>
    </recommendedName>
</protein>
<dbReference type="EMBL" id="LR798390">
    <property type="protein sequence ID" value="CAB5228836.1"/>
    <property type="molecule type" value="Genomic_DNA"/>
</dbReference>